<comment type="caution">
    <text evidence="1">The sequence shown here is derived from an EMBL/GenBank/DDBJ whole genome shotgun (WGS) entry which is preliminary data.</text>
</comment>
<keyword evidence="2" id="KW-1185">Reference proteome</keyword>
<dbReference type="EMBL" id="BGZK01001800">
    <property type="protein sequence ID" value="GBP86518.1"/>
    <property type="molecule type" value="Genomic_DNA"/>
</dbReference>
<dbReference type="AlphaFoldDB" id="A0A4C1ZFF1"/>
<gene>
    <name evidence="1" type="ORF">EVAR_62955_1</name>
</gene>
<organism evidence="1 2">
    <name type="scientific">Eumeta variegata</name>
    <name type="common">Bagworm moth</name>
    <name type="synonym">Eumeta japonica</name>
    <dbReference type="NCBI Taxonomy" id="151549"/>
    <lineage>
        <taxon>Eukaryota</taxon>
        <taxon>Metazoa</taxon>
        <taxon>Ecdysozoa</taxon>
        <taxon>Arthropoda</taxon>
        <taxon>Hexapoda</taxon>
        <taxon>Insecta</taxon>
        <taxon>Pterygota</taxon>
        <taxon>Neoptera</taxon>
        <taxon>Endopterygota</taxon>
        <taxon>Lepidoptera</taxon>
        <taxon>Glossata</taxon>
        <taxon>Ditrysia</taxon>
        <taxon>Tineoidea</taxon>
        <taxon>Psychidae</taxon>
        <taxon>Oiketicinae</taxon>
        <taxon>Eumeta</taxon>
    </lineage>
</organism>
<evidence type="ECO:0000313" key="2">
    <source>
        <dbReference type="Proteomes" id="UP000299102"/>
    </source>
</evidence>
<sequence>MGARAVRAKTKLSIYESLSDSVKCLRRFKIPIMSASVQKSGKIVLLIPVLNIAVRNRIKYVEEPIIETIAFGAFFERRFLIYAFSSSAVTEERLTLGGESSSWASRFTSSK</sequence>
<evidence type="ECO:0000313" key="1">
    <source>
        <dbReference type="EMBL" id="GBP86518.1"/>
    </source>
</evidence>
<proteinExistence type="predicted"/>
<name>A0A4C1ZFF1_EUMVA</name>
<reference evidence="1 2" key="1">
    <citation type="journal article" date="2019" name="Commun. Biol.">
        <title>The bagworm genome reveals a unique fibroin gene that provides high tensile strength.</title>
        <authorList>
            <person name="Kono N."/>
            <person name="Nakamura H."/>
            <person name="Ohtoshi R."/>
            <person name="Tomita M."/>
            <person name="Numata K."/>
            <person name="Arakawa K."/>
        </authorList>
    </citation>
    <scope>NUCLEOTIDE SEQUENCE [LARGE SCALE GENOMIC DNA]</scope>
</reference>
<accession>A0A4C1ZFF1</accession>
<protein>
    <submittedName>
        <fullName evidence="1">Uncharacterized protein</fullName>
    </submittedName>
</protein>
<dbReference type="Proteomes" id="UP000299102">
    <property type="component" value="Unassembled WGS sequence"/>
</dbReference>